<name>X0H027_FUSOX</name>
<dbReference type="EMBL" id="JH659149">
    <property type="protein sequence ID" value="EXL65431.1"/>
    <property type="molecule type" value="Genomic_DNA"/>
</dbReference>
<reference evidence="1" key="2">
    <citation type="submission" date="2012-05" db="EMBL/GenBank/DDBJ databases">
        <title>The Genome Annotation of Fusarium oxysporum PHW808.</title>
        <authorList>
            <consortium name="The Broad Institute Genomics Platform"/>
            <person name="Ma L.-J."/>
            <person name="Corby-Kistler H."/>
            <person name="Broz K."/>
            <person name="Gale L.R."/>
            <person name="Jonkers W."/>
            <person name="O'Donnell K."/>
            <person name="Ploetz R."/>
            <person name="Steinberg C."/>
            <person name="Schwartz D.C."/>
            <person name="VanEtten H."/>
            <person name="Zhou S."/>
            <person name="Young S.K."/>
            <person name="Zeng Q."/>
            <person name="Gargeya S."/>
            <person name="Fitzgerald M."/>
            <person name="Abouelleil A."/>
            <person name="Alvarado L."/>
            <person name="Chapman S.B."/>
            <person name="Gainer-Dewar J."/>
            <person name="Goldberg J."/>
            <person name="Griggs A."/>
            <person name="Gujja S."/>
            <person name="Hansen M."/>
            <person name="Howarth C."/>
            <person name="Imamovic A."/>
            <person name="Ireland A."/>
            <person name="Larimer J."/>
            <person name="McCowan C."/>
            <person name="Murphy C."/>
            <person name="Pearson M."/>
            <person name="Poon T.W."/>
            <person name="Priest M."/>
            <person name="Roberts A."/>
            <person name="Saif S."/>
            <person name="Shea T."/>
            <person name="Sykes S."/>
            <person name="Wortman J."/>
            <person name="Nusbaum C."/>
            <person name="Birren B."/>
        </authorList>
    </citation>
    <scope>NUCLEOTIDE SEQUENCE</scope>
    <source>
        <strain evidence="1">54008</strain>
    </source>
</reference>
<dbReference type="AlphaFoldDB" id="X0H027"/>
<evidence type="ECO:0008006" key="2">
    <source>
        <dbReference type="Google" id="ProtNLM"/>
    </source>
</evidence>
<organism evidence="1">
    <name type="scientific">Fusarium oxysporum f. sp. conglutinans race 2 54008</name>
    <dbReference type="NCBI Taxonomy" id="1089457"/>
    <lineage>
        <taxon>Eukaryota</taxon>
        <taxon>Fungi</taxon>
        <taxon>Dikarya</taxon>
        <taxon>Ascomycota</taxon>
        <taxon>Pezizomycotina</taxon>
        <taxon>Sordariomycetes</taxon>
        <taxon>Hypocreomycetidae</taxon>
        <taxon>Hypocreales</taxon>
        <taxon>Nectriaceae</taxon>
        <taxon>Fusarium</taxon>
        <taxon>Fusarium oxysporum species complex</taxon>
    </lineage>
</organism>
<proteinExistence type="predicted"/>
<dbReference type="HOGENOM" id="CLU_1038447_0_0_1"/>
<sequence>MTQCSQLTSVTLSLPAWNIIPDTTIFRDTLSTHLKDLALQGFFVSELVPATTWDLQHLDLSLCSGAETLIKRLLMMDKISSLRTLRFAGHLSRQTFLGLLSHLGKICQLEELSLRLGGLSHLAGKTDNVGLVHGTGVTADPNDDDKPIRDLRSLVLDKVMSRSKTLRSLVLDIREVIDQPQSTMRFDLHGVQKLIGSCPIIEFIGMPVTLRASGGHRYRRMNYAVSENYLYLLLFGNGGILTFFTEKYPLIGKGAESVSSPRRLSSIH</sequence>
<dbReference type="Proteomes" id="UP000030676">
    <property type="component" value="Unassembled WGS sequence"/>
</dbReference>
<protein>
    <recommendedName>
        <fullName evidence="2">F-box domain-containing protein</fullName>
    </recommendedName>
</protein>
<reference evidence="1" key="1">
    <citation type="submission" date="2011-11" db="EMBL/GenBank/DDBJ databases">
        <title>The Genome Sequence of Fusarium oxysporum PHW808.</title>
        <authorList>
            <consortium name="The Broad Institute Genome Sequencing Platform"/>
            <person name="Ma L.-J."/>
            <person name="Gale L.R."/>
            <person name="Schwartz D.C."/>
            <person name="Zhou S."/>
            <person name="Corby-Kistler H."/>
            <person name="Young S.K."/>
            <person name="Zeng Q."/>
            <person name="Gargeya S."/>
            <person name="Fitzgerald M."/>
            <person name="Haas B."/>
            <person name="Abouelleil A."/>
            <person name="Alvarado L."/>
            <person name="Arachchi H.M."/>
            <person name="Berlin A."/>
            <person name="Brown A."/>
            <person name="Chapman S.B."/>
            <person name="Chen Z."/>
            <person name="Dunbar C."/>
            <person name="Freedman E."/>
            <person name="Gearin G."/>
            <person name="Goldberg J."/>
            <person name="Griggs A."/>
            <person name="Gujja S."/>
            <person name="Heiman D."/>
            <person name="Howarth C."/>
            <person name="Larson L."/>
            <person name="Lui A."/>
            <person name="MacDonald P.J.P."/>
            <person name="Montmayeur A."/>
            <person name="Murphy C."/>
            <person name="Neiman D."/>
            <person name="Pearson M."/>
            <person name="Priest M."/>
            <person name="Roberts A."/>
            <person name="Saif S."/>
            <person name="Shea T."/>
            <person name="Shenoy N."/>
            <person name="Sisk P."/>
            <person name="Stolte C."/>
            <person name="Sykes S."/>
            <person name="Wortman J."/>
            <person name="Nusbaum C."/>
            <person name="Birren B."/>
        </authorList>
    </citation>
    <scope>NUCLEOTIDE SEQUENCE [LARGE SCALE GENOMIC DNA]</scope>
    <source>
        <strain evidence="1">54008</strain>
    </source>
</reference>
<accession>X0H027</accession>
<evidence type="ECO:0000313" key="1">
    <source>
        <dbReference type="EMBL" id="EXL65431.1"/>
    </source>
</evidence>
<gene>
    <name evidence="1" type="ORF">FOPG_18342</name>
</gene>